<gene>
    <name evidence="2" type="ORF">ACFSUC_16585</name>
</gene>
<evidence type="ECO:0000313" key="3">
    <source>
        <dbReference type="Proteomes" id="UP001597497"/>
    </source>
</evidence>
<feature type="region of interest" description="Disordered" evidence="1">
    <location>
        <begin position="1140"/>
        <end position="1163"/>
    </location>
</feature>
<dbReference type="RefSeq" id="WP_379930749.1">
    <property type="nucleotide sequence ID" value="NZ_JBHUMM010000043.1"/>
</dbReference>
<name>A0ABW5RET5_9BACL</name>
<reference evidence="3" key="1">
    <citation type="journal article" date="2019" name="Int. J. Syst. Evol. Microbiol.">
        <title>The Global Catalogue of Microorganisms (GCM) 10K type strain sequencing project: providing services to taxonomists for standard genome sequencing and annotation.</title>
        <authorList>
            <consortium name="The Broad Institute Genomics Platform"/>
            <consortium name="The Broad Institute Genome Sequencing Center for Infectious Disease"/>
            <person name="Wu L."/>
            <person name="Ma J."/>
        </authorList>
    </citation>
    <scope>NUCLEOTIDE SEQUENCE [LARGE SCALE GENOMIC DNA]</scope>
    <source>
        <strain evidence="3">KCTC 33676</strain>
    </source>
</reference>
<comment type="caution">
    <text evidence="2">The sequence shown here is derived from an EMBL/GenBank/DDBJ whole genome shotgun (WGS) entry which is preliminary data.</text>
</comment>
<organism evidence="2 3">
    <name type="scientific">Marinicrinis sediminis</name>
    <dbReference type="NCBI Taxonomy" id="1652465"/>
    <lineage>
        <taxon>Bacteria</taxon>
        <taxon>Bacillati</taxon>
        <taxon>Bacillota</taxon>
        <taxon>Bacilli</taxon>
        <taxon>Bacillales</taxon>
        <taxon>Paenibacillaceae</taxon>
    </lineage>
</organism>
<accession>A0ABW5RET5</accession>
<feature type="compositionally biased region" description="Basic and acidic residues" evidence="1">
    <location>
        <begin position="1143"/>
        <end position="1162"/>
    </location>
</feature>
<proteinExistence type="predicted"/>
<sequence>MFIHKFIRSLASSLNRNVLDSEPVQPLPALGSTDIHAQFSNEIYEKYGFQIQPPRERAAMDYLARTPYSEGQHWLQASTFMFQLRLEWKRNQDAGKATPRNQALQSMIQHSRLWSRHTLLNPVFPKSDPTKNKQQEGRMNSVIYASLHNGAVLPGIVFPNRPFSSLRKGLRLPEGRKPRASQIHPALESLLFEKHRHFVHVENTTAHRGTDPLAEHSLPVHHPSSDRSQLAGWMQNGNKLQETFSHLTVSESSLEREHAGIRKGLNTHTFTHNVHPVGFQRVFARFLSSSLLFNTARSLQRHTMEERGQEEKSGHRPMDPVTVHPLRDPRIHSVQTIASESKVLETRDWAETILQAVRPDADSVLSVKSAFNTLQMLQMRWRRPPDYLSTTWFRELSAIRNIRSSQHVNDRFINQILNENESFSIDRERMKRITVSNQRDLWDLRTEWLQTVQENNRNHRDNSNHWDNSNHRNNSNHRSHWDQWNVWDHRDDGNGRSRWDQWISLDHWDRGDHGDHVNGRDQSNDQIRWIDRENNIYRDDKPIRVFRQNEHFRMNRDRWEHGNLWRQRQISRPLEFFFSLVRSQSVNRMNDPGIMRSMNVIKQILRGHVAENETSIDLNTRLSRSPSVMDVLQWSQADSMPFLQLLMESNTSASATTGRRKFSQTVLDHPRPIPVALHQQTGTDRGTQEQTSIWSGMGQSDQTTQFVLERRNTHAFRMPKPSARMWKSTFEIEMTTSGTRDFSSDAFPAVTQAVSRLLTYASFHLLHSLHRQHDEQRDQQHNRQHRGPSLSSVRPIVNGAVATRELAGNRTIQVHNMSRSALLQQVFNPARLTRWKEETFSLIKRLQAGWDDLGWPEALPEPERNISTGSIMSRSLGLVSPVSQTSAFWGALPFISGASQSMPLQSLPTWTSFPTLQPWQPMTFRVVNQTNRLHANAQIDEPPLANGQENLTFQRQVSDHADTSMRHRVENAHRKLQPEMRTAQHVYIPKYMPNRLLNRLRFLPLLHAPHRDLHDLGHDKRMAADALTRVSINEINEINRISNRFLKQNDSLHAQSASQSHSNINNRSRQAHEGATRHLNQVQLWNPMVQRNLWHPDWNRQDQLRRADILSPNLHNRTVVQRIQQQDQRWPLRINEWQSKHASIRESDRKRERESQNERKSESGNVISFSRVFQTHTGMSDMSWRQVAESRLHPLRAAGSAIGDLNRRDAQGKGTAQLMWNLHETRPIGRSPSQLQQLANPVIHLHEEILHRTQLFGQDGMRLRQAGNDSSSMDTTHVQVNATSLHARSEQQTRANPSLTILQKTADPATRKEAATVSPSTLHRKAPMEHASKPKPTAATIDTKQINQRFKEVDDRLEKVVQMSEKMDQFNIRKLADEVYRTLGKRMRFDQQRRGF</sequence>
<evidence type="ECO:0000256" key="1">
    <source>
        <dbReference type="SAM" id="MobiDB-lite"/>
    </source>
</evidence>
<feature type="region of interest" description="Disordered" evidence="1">
    <location>
        <begin position="456"/>
        <end position="478"/>
    </location>
</feature>
<dbReference type="Proteomes" id="UP001597497">
    <property type="component" value="Unassembled WGS sequence"/>
</dbReference>
<protein>
    <submittedName>
        <fullName evidence="2">Uncharacterized protein</fullName>
    </submittedName>
</protein>
<evidence type="ECO:0000313" key="2">
    <source>
        <dbReference type="EMBL" id="MFD2673191.1"/>
    </source>
</evidence>
<feature type="compositionally biased region" description="Low complexity" evidence="1">
    <location>
        <begin position="1053"/>
        <end position="1062"/>
    </location>
</feature>
<feature type="compositionally biased region" description="Basic and acidic residues" evidence="1">
    <location>
        <begin position="772"/>
        <end position="781"/>
    </location>
</feature>
<feature type="compositionally biased region" description="Basic and acidic residues" evidence="1">
    <location>
        <begin position="303"/>
        <end position="318"/>
    </location>
</feature>
<keyword evidence="3" id="KW-1185">Reference proteome</keyword>
<feature type="region of interest" description="Disordered" evidence="1">
    <location>
        <begin position="1051"/>
        <end position="1074"/>
    </location>
</feature>
<dbReference type="EMBL" id="JBHUMM010000043">
    <property type="protein sequence ID" value="MFD2673191.1"/>
    <property type="molecule type" value="Genomic_DNA"/>
</dbReference>
<feature type="compositionally biased region" description="Basic and acidic residues" evidence="1">
    <location>
        <begin position="456"/>
        <end position="470"/>
    </location>
</feature>
<feature type="region of interest" description="Disordered" evidence="1">
    <location>
        <begin position="303"/>
        <end position="325"/>
    </location>
</feature>
<feature type="region of interest" description="Disordered" evidence="1">
    <location>
        <begin position="772"/>
        <end position="792"/>
    </location>
</feature>
<feature type="region of interest" description="Disordered" evidence="1">
    <location>
        <begin position="1303"/>
        <end position="1337"/>
    </location>
</feature>